<proteinExistence type="predicted"/>
<sequence length="115" mass="13024">MRRGRHGCRHVTTCLAFASMCQKYGHRQTSVRMSGMGCHQSKLLIRSLPIFKRVRHPAQILARASPRMSSDPGGKTTSEETPPKIERTKNTAMWISETTSAHPHLVSNYHHNVDF</sequence>
<feature type="region of interest" description="Disordered" evidence="1">
    <location>
        <begin position="62"/>
        <end position="87"/>
    </location>
</feature>
<dbReference type="AlphaFoldDB" id="A0A086KAU6"/>
<organism evidence="2 3">
    <name type="scientific">Toxoplasma gondii GAB2-2007-GAL-DOM2</name>
    <dbReference type="NCBI Taxonomy" id="1130820"/>
    <lineage>
        <taxon>Eukaryota</taxon>
        <taxon>Sar</taxon>
        <taxon>Alveolata</taxon>
        <taxon>Apicomplexa</taxon>
        <taxon>Conoidasida</taxon>
        <taxon>Coccidia</taxon>
        <taxon>Eucoccidiorida</taxon>
        <taxon>Eimeriorina</taxon>
        <taxon>Sarcocystidae</taxon>
        <taxon>Toxoplasma</taxon>
    </lineage>
</organism>
<evidence type="ECO:0000313" key="3">
    <source>
        <dbReference type="Proteomes" id="UP000028837"/>
    </source>
</evidence>
<dbReference type="VEuPathDB" id="ToxoDB:TGDOM2_399110"/>
<comment type="caution">
    <text evidence="2">The sequence shown here is derived from an EMBL/GenBank/DDBJ whole genome shotgun (WGS) entry which is preliminary data.</text>
</comment>
<evidence type="ECO:0000256" key="1">
    <source>
        <dbReference type="SAM" id="MobiDB-lite"/>
    </source>
</evidence>
<feature type="compositionally biased region" description="Basic and acidic residues" evidence="1">
    <location>
        <begin position="77"/>
        <end position="87"/>
    </location>
</feature>
<name>A0A086KAU6_TOXGO</name>
<dbReference type="EMBL" id="AHZU02000686">
    <property type="protein sequence ID" value="KFG41514.1"/>
    <property type="molecule type" value="Genomic_DNA"/>
</dbReference>
<reference evidence="2 3" key="1">
    <citation type="submission" date="2014-02" db="EMBL/GenBank/DDBJ databases">
        <authorList>
            <person name="Sibley D."/>
            <person name="Venepally P."/>
            <person name="Karamycheva S."/>
            <person name="Hadjithomas M."/>
            <person name="Khan A."/>
            <person name="Brunk B."/>
            <person name="Roos D."/>
            <person name="Caler E."/>
            <person name="Lorenzi H."/>
        </authorList>
    </citation>
    <scope>NUCLEOTIDE SEQUENCE [LARGE SCALE GENOMIC DNA]</scope>
    <source>
        <strain evidence="2 3">GAB2-2007-GAL-DOM2</strain>
    </source>
</reference>
<dbReference type="Proteomes" id="UP000028837">
    <property type="component" value="Unassembled WGS sequence"/>
</dbReference>
<protein>
    <submittedName>
        <fullName evidence="2">Uncharacterized protein</fullName>
    </submittedName>
</protein>
<evidence type="ECO:0000313" key="2">
    <source>
        <dbReference type="EMBL" id="KFG41514.1"/>
    </source>
</evidence>
<gene>
    <name evidence="2" type="ORF">TGDOM2_399110</name>
</gene>
<accession>A0A086KAU6</accession>